<dbReference type="EMBL" id="JANBVB010001190">
    <property type="protein sequence ID" value="KAJ2890842.1"/>
    <property type="molecule type" value="Genomic_DNA"/>
</dbReference>
<protein>
    <submittedName>
        <fullName evidence="1">Uncharacterized protein</fullName>
    </submittedName>
</protein>
<gene>
    <name evidence="1" type="ORF">IWW38_003912</name>
</gene>
<comment type="caution">
    <text evidence="1">The sequence shown here is derived from an EMBL/GenBank/DDBJ whole genome shotgun (WGS) entry which is preliminary data.</text>
</comment>
<keyword evidence="2" id="KW-1185">Reference proteome</keyword>
<feature type="non-terminal residue" evidence="1">
    <location>
        <position position="1"/>
    </location>
</feature>
<proteinExistence type="predicted"/>
<dbReference type="Proteomes" id="UP001139981">
    <property type="component" value="Unassembled WGS sequence"/>
</dbReference>
<evidence type="ECO:0000313" key="2">
    <source>
        <dbReference type="Proteomes" id="UP001139981"/>
    </source>
</evidence>
<feature type="non-terminal residue" evidence="1">
    <location>
        <position position="56"/>
    </location>
</feature>
<name>A0ACC1M120_9FUNG</name>
<organism evidence="1 2">
    <name type="scientific">Coemansia aciculifera</name>
    <dbReference type="NCBI Taxonomy" id="417176"/>
    <lineage>
        <taxon>Eukaryota</taxon>
        <taxon>Fungi</taxon>
        <taxon>Fungi incertae sedis</taxon>
        <taxon>Zoopagomycota</taxon>
        <taxon>Kickxellomycotina</taxon>
        <taxon>Kickxellomycetes</taxon>
        <taxon>Kickxellales</taxon>
        <taxon>Kickxellaceae</taxon>
        <taxon>Coemansia</taxon>
    </lineage>
</organism>
<sequence length="56" mass="6480">PTDADLFKKCFGQANRSSQEHFGYRPFASVKACQECRRWVSSSGHVFQYRDGNHNQ</sequence>
<accession>A0ACC1M120</accession>
<evidence type="ECO:0000313" key="1">
    <source>
        <dbReference type="EMBL" id="KAJ2890842.1"/>
    </source>
</evidence>
<reference evidence="1" key="1">
    <citation type="submission" date="2022-07" db="EMBL/GenBank/DDBJ databases">
        <title>Phylogenomic reconstructions and comparative analyses of Kickxellomycotina fungi.</title>
        <authorList>
            <person name="Reynolds N.K."/>
            <person name="Stajich J.E."/>
            <person name="Barry K."/>
            <person name="Grigoriev I.V."/>
            <person name="Crous P."/>
            <person name="Smith M.E."/>
        </authorList>
    </citation>
    <scope>NUCLEOTIDE SEQUENCE</scope>
    <source>
        <strain evidence="1">CBS 190363</strain>
    </source>
</reference>